<protein>
    <submittedName>
        <fullName evidence="1">Uncharacterized protein</fullName>
    </submittedName>
</protein>
<gene>
    <name evidence="1" type="ORF">SAMN05421847_2657</name>
</gene>
<dbReference type="RefSeq" id="WP_103914506.1">
    <property type="nucleotide sequence ID" value="NZ_FNUS01000007.1"/>
</dbReference>
<accession>A0A1H6B1R8</accession>
<organism evidence="1 2">
    <name type="scientific">Halpernia humi</name>
    <dbReference type="NCBI Taxonomy" id="493375"/>
    <lineage>
        <taxon>Bacteria</taxon>
        <taxon>Pseudomonadati</taxon>
        <taxon>Bacteroidota</taxon>
        <taxon>Flavobacteriia</taxon>
        <taxon>Flavobacteriales</taxon>
        <taxon>Weeksellaceae</taxon>
        <taxon>Chryseobacterium group</taxon>
        <taxon>Halpernia</taxon>
    </lineage>
</organism>
<name>A0A1H6B1R8_9FLAO</name>
<proteinExistence type="predicted"/>
<dbReference type="EMBL" id="FNUS01000007">
    <property type="protein sequence ID" value="SEG54749.1"/>
    <property type="molecule type" value="Genomic_DNA"/>
</dbReference>
<evidence type="ECO:0000313" key="2">
    <source>
        <dbReference type="Proteomes" id="UP000236738"/>
    </source>
</evidence>
<sequence>MKKLIYLFLFSIFNFGFAQILPKVSYEDFGCSKPIAKMEIVYYSFKDKFVLDIRKEIYHFNKEGKLEKIEKEDYDNYSKSEINYFYKNGLLTKETLINKKNPTENYEMIFEYNKDNKVIATAYKSQEYNETYRYKYQGKNLVKAIGESDGEKFEENYLYDKNNNLYQLKRTDFSSKQKYNTTVLYLKGVEIGGYSQNYDYPYFVFKNEKAEINFGIISEKGIEKLKNLENELASGNDLEREDLNNQIYQLADKKVDAEFSYGNFNLIKDGSIVANADLEKSGKDPEFLNFRKIYFADGTEVGTSDFDIFVYNEIKHILKN</sequence>
<reference evidence="2" key="1">
    <citation type="submission" date="2016-10" db="EMBL/GenBank/DDBJ databases">
        <authorList>
            <person name="Varghese N."/>
            <person name="Submissions S."/>
        </authorList>
    </citation>
    <scope>NUCLEOTIDE SEQUENCE [LARGE SCALE GENOMIC DNA]</scope>
    <source>
        <strain evidence="2">DSM 21580</strain>
    </source>
</reference>
<evidence type="ECO:0000313" key="1">
    <source>
        <dbReference type="EMBL" id="SEG54749.1"/>
    </source>
</evidence>
<dbReference type="AlphaFoldDB" id="A0A1H6B1R8"/>
<dbReference type="OrthoDB" id="1255771at2"/>
<dbReference type="Proteomes" id="UP000236738">
    <property type="component" value="Unassembled WGS sequence"/>
</dbReference>
<keyword evidence="2" id="KW-1185">Reference proteome</keyword>